<comment type="similarity">
    <text evidence="1">Belongs to the type-I restriction system S methylase family.</text>
</comment>
<evidence type="ECO:0000256" key="1">
    <source>
        <dbReference type="ARBA" id="ARBA00010923"/>
    </source>
</evidence>
<evidence type="ECO:0000256" key="3">
    <source>
        <dbReference type="ARBA" id="ARBA00023125"/>
    </source>
</evidence>
<feature type="domain" description="Type I restriction modification DNA specificity" evidence="4">
    <location>
        <begin position="5"/>
        <end position="157"/>
    </location>
</feature>
<dbReference type="InterPro" id="IPR000055">
    <property type="entry name" value="Restrct_endonuc_typeI_TRD"/>
</dbReference>
<comment type="caution">
    <text evidence="5">The sequence shown here is derived from an EMBL/GenBank/DDBJ whole genome shotgun (WGS) entry which is preliminary data.</text>
</comment>
<dbReference type="SUPFAM" id="SSF116734">
    <property type="entry name" value="DNA methylase specificity domain"/>
    <property type="match status" value="2"/>
</dbReference>
<dbReference type="PANTHER" id="PTHR30408">
    <property type="entry name" value="TYPE-1 RESTRICTION ENZYME ECOKI SPECIFICITY PROTEIN"/>
    <property type="match status" value="1"/>
</dbReference>
<dbReference type="GO" id="GO:0003677">
    <property type="term" value="F:DNA binding"/>
    <property type="evidence" value="ECO:0007669"/>
    <property type="project" value="UniProtKB-KW"/>
</dbReference>
<dbReference type="InterPro" id="IPR052021">
    <property type="entry name" value="Type-I_RS_S_subunit"/>
</dbReference>
<gene>
    <name evidence="5" type="ORF">HNR32_001261</name>
</gene>
<dbReference type="Gene3D" id="3.90.220.20">
    <property type="entry name" value="DNA methylase specificity domains"/>
    <property type="match status" value="2"/>
</dbReference>
<dbReference type="PANTHER" id="PTHR30408:SF13">
    <property type="entry name" value="TYPE I RESTRICTION ENZYME HINDI SPECIFICITY SUBUNIT"/>
    <property type="match status" value="1"/>
</dbReference>
<reference evidence="5 6" key="1">
    <citation type="submission" date="2020-08" db="EMBL/GenBank/DDBJ databases">
        <title>Genomic Encyclopedia of Type Strains, Phase IV (KMG-IV): sequencing the most valuable type-strain genomes for metagenomic binning, comparative biology and taxonomic classification.</title>
        <authorList>
            <person name="Goeker M."/>
        </authorList>
    </citation>
    <scope>NUCLEOTIDE SEQUENCE [LARGE SCALE GENOMIC DNA]</scope>
    <source>
        <strain evidence="5 6">DSM 24661</strain>
    </source>
</reference>
<evidence type="ECO:0000313" key="6">
    <source>
        <dbReference type="Proteomes" id="UP000559117"/>
    </source>
</evidence>
<keyword evidence="3" id="KW-0238">DNA-binding</keyword>
<dbReference type="InterPro" id="IPR044946">
    <property type="entry name" value="Restrct_endonuc_typeI_TRD_sf"/>
</dbReference>
<protein>
    <submittedName>
        <fullName evidence="5">Type I restriction enzyme S subunit</fullName>
        <ecNumber evidence="5">3.1.21.3</ecNumber>
    </submittedName>
</protein>
<sequence length="377" mass="42732">MNYCEMQLVDVVNIKTGKLNSNAAVEKGEYPFYTCAPSPLRIDKYKYDQAAILLAGNNAEGNFHINYFEGKFEAYQRTYIIDSKNEDKYDLKYLFYALKECLHEFKLMSQGTSTKFLTMAILNGFKLNIPDINEQRKIAGILSSLDQKISNNEAINRNLLDQGRVLYEELIAGYEVNSKLGDLIKSIETGKRPKGGAQEVGVPSIGAEKIECFGVYNYSTEKFIDDDFYRNLKKGHVLSGDVLLYKDGAYTGKTSMALDGFPHEKCAINEHVYKLNTLNNLYQFFLYFTLDNDKIKDYIYTLASSKAAQPGLNQNELRSVDIVLPEESVLLEFENRVSDMMHLIASNAKESRSLSIIRDTLLPKLMSGELDVSELEV</sequence>
<organism evidence="5 6">
    <name type="scientific">Pectinatus brassicae</name>
    <dbReference type="NCBI Taxonomy" id="862415"/>
    <lineage>
        <taxon>Bacteria</taxon>
        <taxon>Bacillati</taxon>
        <taxon>Bacillota</taxon>
        <taxon>Negativicutes</taxon>
        <taxon>Selenomonadales</taxon>
        <taxon>Selenomonadaceae</taxon>
        <taxon>Pectinatus</taxon>
    </lineage>
</organism>
<dbReference type="EMBL" id="JACHFH010000013">
    <property type="protein sequence ID" value="MBB5336117.1"/>
    <property type="molecule type" value="Genomic_DNA"/>
</dbReference>
<accession>A0A840UKD0</accession>
<dbReference type="RefSeq" id="WP_183860771.1">
    <property type="nucleotide sequence ID" value="NZ_JACHFH010000013.1"/>
</dbReference>
<dbReference type="AlphaFoldDB" id="A0A840UKD0"/>
<evidence type="ECO:0000313" key="5">
    <source>
        <dbReference type="EMBL" id="MBB5336117.1"/>
    </source>
</evidence>
<dbReference type="GO" id="GO:0009307">
    <property type="term" value="P:DNA restriction-modification system"/>
    <property type="evidence" value="ECO:0007669"/>
    <property type="project" value="UniProtKB-KW"/>
</dbReference>
<dbReference type="EC" id="3.1.21.3" evidence="5"/>
<keyword evidence="5" id="KW-0378">Hydrolase</keyword>
<proteinExistence type="inferred from homology"/>
<name>A0A840UKD0_9FIRM</name>
<dbReference type="Pfam" id="PF01420">
    <property type="entry name" value="Methylase_S"/>
    <property type="match status" value="1"/>
</dbReference>
<keyword evidence="6" id="KW-1185">Reference proteome</keyword>
<dbReference type="Proteomes" id="UP000559117">
    <property type="component" value="Unassembled WGS sequence"/>
</dbReference>
<evidence type="ECO:0000256" key="2">
    <source>
        <dbReference type="ARBA" id="ARBA00022747"/>
    </source>
</evidence>
<dbReference type="GO" id="GO:0009035">
    <property type="term" value="F:type I site-specific deoxyribonuclease activity"/>
    <property type="evidence" value="ECO:0007669"/>
    <property type="project" value="UniProtKB-EC"/>
</dbReference>
<evidence type="ECO:0000259" key="4">
    <source>
        <dbReference type="Pfam" id="PF01420"/>
    </source>
</evidence>
<keyword evidence="2" id="KW-0680">Restriction system</keyword>